<sequence>MSSSMQNPTKEIISMIERLDGHPHGLHADKRFGYAVGLVGCALQKGYTKHGLKRIICDYEVSQRQELALAKSDVQIKKISHRELLCRDVLDVIIELENNTKRDEQAKADNIAAWNKDVVVANGFAVHNDIQPVTDKNLVVNEDNVDTLDFVHITGSDVECSEEDASDWELV</sequence>
<dbReference type="RefSeq" id="XP_062688290.1">
    <property type="nucleotide sequence ID" value="XM_062835572.1"/>
</dbReference>
<dbReference type="AlphaFoldDB" id="A0AAJ0MM73"/>
<proteinExistence type="predicted"/>
<organism evidence="1 2">
    <name type="scientific">Neurospora hispaniola</name>
    <dbReference type="NCBI Taxonomy" id="588809"/>
    <lineage>
        <taxon>Eukaryota</taxon>
        <taxon>Fungi</taxon>
        <taxon>Dikarya</taxon>
        <taxon>Ascomycota</taxon>
        <taxon>Pezizomycotina</taxon>
        <taxon>Sordariomycetes</taxon>
        <taxon>Sordariomycetidae</taxon>
        <taxon>Sordariales</taxon>
        <taxon>Sordariaceae</taxon>
        <taxon>Neurospora</taxon>
    </lineage>
</organism>
<comment type="caution">
    <text evidence="1">The sequence shown here is derived from an EMBL/GenBank/DDBJ whole genome shotgun (WGS) entry which is preliminary data.</text>
</comment>
<name>A0AAJ0MM73_9PEZI</name>
<dbReference type="Proteomes" id="UP001285908">
    <property type="component" value="Unassembled WGS sequence"/>
</dbReference>
<dbReference type="EMBL" id="JAULSX010000010">
    <property type="protein sequence ID" value="KAK3485386.1"/>
    <property type="molecule type" value="Genomic_DNA"/>
</dbReference>
<evidence type="ECO:0000313" key="2">
    <source>
        <dbReference type="Proteomes" id="UP001285908"/>
    </source>
</evidence>
<gene>
    <name evidence="1" type="ORF">B0T23DRAFT_326822</name>
</gene>
<dbReference type="GeneID" id="87873194"/>
<protein>
    <submittedName>
        <fullName evidence="1">Uncharacterized protein</fullName>
    </submittedName>
</protein>
<evidence type="ECO:0000313" key="1">
    <source>
        <dbReference type="EMBL" id="KAK3485386.1"/>
    </source>
</evidence>
<keyword evidence="2" id="KW-1185">Reference proteome</keyword>
<reference evidence="1 2" key="1">
    <citation type="journal article" date="2023" name="Mol. Phylogenet. Evol.">
        <title>Genome-scale phylogeny and comparative genomics of the fungal order Sordariales.</title>
        <authorList>
            <person name="Hensen N."/>
            <person name="Bonometti L."/>
            <person name="Westerberg I."/>
            <person name="Brannstrom I.O."/>
            <person name="Guillou S."/>
            <person name="Cros-Aarteil S."/>
            <person name="Calhoun S."/>
            <person name="Haridas S."/>
            <person name="Kuo A."/>
            <person name="Mondo S."/>
            <person name="Pangilinan J."/>
            <person name="Riley R."/>
            <person name="LaButti K."/>
            <person name="Andreopoulos B."/>
            <person name="Lipzen A."/>
            <person name="Chen C."/>
            <person name="Yan M."/>
            <person name="Daum C."/>
            <person name="Ng V."/>
            <person name="Clum A."/>
            <person name="Steindorff A."/>
            <person name="Ohm R.A."/>
            <person name="Martin F."/>
            <person name="Silar P."/>
            <person name="Natvig D.O."/>
            <person name="Lalanne C."/>
            <person name="Gautier V."/>
            <person name="Ament-Velasquez S.L."/>
            <person name="Kruys A."/>
            <person name="Hutchinson M.I."/>
            <person name="Powell A.J."/>
            <person name="Barry K."/>
            <person name="Miller A.N."/>
            <person name="Grigoriev I.V."/>
            <person name="Debuchy R."/>
            <person name="Gladieux P."/>
            <person name="Hiltunen Thoren M."/>
            <person name="Johannesson H."/>
        </authorList>
    </citation>
    <scope>NUCLEOTIDE SEQUENCE [LARGE SCALE GENOMIC DNA]</scope>
    <source>
        <strain evidence="1 2">FGSC 10403</strain>
    </source>
</reference>
<accession>A0AAJ0MM73</accession>